<dbReference type="InterPro" id="IPR036625">
    <property type="entry name" value="E3-bd_dom_sf"/>
</dbReference>
<feature type="compositionally biased region" description="Basic residues" evidence="2">
    <location>
        <begin position="1"/>
        <end position="11"/>
    </location>
</feature>
<organism evidence="4 5">
    <name type="scientific">Streptacidiphilus cavernicola</name>
    <dbReference type="NCBI Taxonomy" id="3342716"/>
    <lineage>
        <taxon>Bacteria</taxon>
        <taxon>Bacillati</taxon>
        <taxon>Actinomycetota</taxon>
        <taxon>Actinomycetes</taxon>
        <taxon>Kitasatosporales</taxon>
        <taxon>Streptomycetaceae</taxon>
        <taxon>Streptacidiphilus</taxon>
    </lineage>
</organism>
<comment type="caution">
    <text evidence="4">The sequence shown here is derived from an EMBL/GenBank/DDBJ whole genome shotgun (WGS) entry which is preliminary data.</text>
</comment>
<name>A0ABV6UXH0_9ACTN</name>
<evidence type="ECO:0000256" key="2">
    <source>
        <dbReference type="SAM" id="MobiDB-lite"/>
    </source>
</evidence>
<evidence type="ECO:0000313" key="5">
    <source>
        <dbReference type="Proteomes" id="UP001592528"/>
    </source>
</evidence>
<dbReference type="RefSeq" id="WP_198037628.1">
    <property type="nucleotide sequence ID" value="NZ_JBHEZZ010000026.1"/>
</dbReference>
<sequence>MADLRKARRRGPDHPSASVVAGGDRPNPIEVRAWAAAQGIEVAPRGRIPGEVIEKYRAANG</sequence>
<gene>
    <name evidence="4" type="ORF">ACEZDJ_32925</name>
</gene>
<dbReference type="InterPro" id="IPR055370">
    <property type="entry name" value="Lsr2_DNA-bd"/>
</dbReference>
<feature type="domain" description="Lsr2 DNA-binding" evidence="3">
    <location>
        <begin position="24"/>
        <end position="59"/>
    </location>
</feature>
<reference evidence="4 5" key="1">
    <citation type="submission" date="2024-09" db="EMBL/GenBank/DDBJ databases">
        <authorList>
            <person name="Lee S.D."/>
        </authorList>
    </citation>
    <scope>NUCLEOTIDE SEQUENCE [LARGE SCALE GENOMIC DNA]</scope>
    <source>
        <strain evidence="4 5">N1-5</strain>
    </source>
</reference>
<keyword evidence="1" id="KW-0238">DNA-binding</keyword>
<evidence type="ECO:0000313" key="4">
    <source>
        <dbReference type="EMBL" id="MFC1406108.1"/>
    </source>
</evidence>
<protein>
    <submittedName>
        <fullName evidence="4">Histone-like nucleoid-structuring protein Lsr2</fullName>
    </submittedName>
</protein>
<evidence type="ECO:0000259" key="3">
    <source>
        <dbReference type="Pfam" id="PF23359"/>
    </source>
</evidence>
<dbReference type="Gene3D" id="4.10.320.10">
    <property type="entry name" value="E3-binding domain"/>
    <property type="match status" value="1"/>
</dbReference>
<keyword evidence="5" id="KW-1185">Reference proteome</keyword>
<feature type="region of interest" description="Disordered" evidence="2">
    <location>
        <begin position="1"/>
        <end position="26"/>
    </location>
</feature>
<accession>A0ABV6UXH0</accession>
<dbReference type="Proteomes" id="UP001592528">
    <property type="component" value="Unassembled WGS sequence"/>
</dbReference>
<dbReference type="EMBL" id="JBHEZZ010000026">
    <property type="protein sequence ID" value="MFC1406108.1"/>
    <property type="molecule type" value="Genomic_DNA"/>
</dbReference>
<proteinExistence type="predicted"/>
<dbReference type="Pfam" id="PF23359">
    <property type="entry name" value="Lsr2_DNA-bd"/>
    <property type="match status" value="1"/>
</dbReference>
<evidence type="ECO:0000256" key="1">
    <source>
        <dbReference type="ARBA" id="ARBA00023125"/>
    </source>
</evidence>